<dbReference type="EMBL" id="CCDP010000001">
    <property type="protein sequence ID" value="CDQ39676.1"/>
    <property type="molecule type" value="Genomic_DNA"/>
</dbReference>
<keyword evidence="3" id="KW-1185">Reference proteome</keyword>
<dbReference type="AlphaFoldDB" id="A0A024QCK5"/>
<dbReference type="Pfam" id="PF14038">
    <property type="entry name" value="YqzE"/>
    <property type="match status" value="1"/>
</dbReference>
<dbReference type="STRING" id="1462526.BN990_01988"/>
<reference evidence="3" key="2">
    <citation type="submission" date="2014-05" db="EMBL/GenBank/DDBJ databases">
        <title>Draft genome sequence of Virgibacillus massiliensis Vm-5.</title>
        <authorList>
            <person name="Khelaifia S."/>
            <person name="Croce O."/>
            <person name="Lagier J.C."/>
            <person name="Raoult D."/>
        </authorList>
    </citation>
    <scope>NUCLEOTIDE SEQUENCE [LARGE SCALE GENOMIC DNA]</scope>
    <source>
        <strain evidence="3">Vm-5</strain>
    </source>
</reference>
<feature type="transmembrane region" description="Helical" evidence="1">
    <location>
        <begin position="36"/>
        <end position="55"/>
    </location>
</feature>
<protein>
    <recommendedName>
        <fullName evidence="4">YqzE family protein</fullName>
    </recommendedName>
</protein>
<gene>
    <name evidence="2" type="ORF">BN990_01988</name>
</gene>
<dbReference type="eggNOG" id="ENOG50308P5">
    <property type="taxonomic scope" value="Bacteria"/>
</dbReference>
<name>A0A024QCK5_9BACI</name>
<keyword evidence="1" id="KW-1133">Transmembrane helix</keyword>
<organism evidence="2 3">
    <name type="scientific">Virgibacillus massiliensis</name>
    <dbReference type="NCBI Taxonomy" id="1462526"/>
    <lineage>
        <taxon>Bacteria</taxon>
        <taxon>Bacillati</taxon>
        <taxon>Bacillota</taxon>
        <taxon>Bacilli</taxon>
        <taxon>Bacillales</taxon>
        <taxon>Bacillaceae</taxon>
        <taxon>Virgibacillus</taxon>
    </lineage>
</organism>
<comment type="caution">
    <text evidence="2">The sequence shown here is derived from an EMBL/GenBank/DDBJ whole genome shotgun (WGS) entry which is preliminary data.</text>
</comment>
<evidence type="ECO:0000256" key="1">
    <source>
        <dbReference type="SAM" id="Phobius"/>
    </source>
</evidence>
<evidence type="ECO:0000313" key="3">
    <source>
        <dbReference type="Proteomes" id="UP000028875"/>
    </source>
</evidence>
<dbReference type="InterPro" id="IPR025622">
    <property type="entry name" value="YqzE"/>
</dbReference>
<sequence>MSTNDYIKFMTEQVVTYIDLPAEEKKKRKTKRQRKSVLFGNRWLGLLPFAFRMMINKNKQAQS</sequence>
<reference evidence="2 3" key="1">
    <citation type="submission" date="2014-03" db="EMBL/GenBank/DDBJ databases">
        <authorList>
            <person name="Urmite Genomes U."/>
        </authorList>
    </citation>
    <scope>NUCLEOTIDE SEQUENCE [LARGE SCALE GENOMIC DNA]</scope>
    <source>
        <strain evidence="2 3">Vm-5</strain>
    </source>
</reference>
<dbReference type="RefSeq" id="WP_021291135.1">
    <property type="nucleotide sequence ID" value="NZ_BNER01000002.1"/>
</dbReference>
<evidence type="ECO:0000313" key="2">
    <source>
        <dbReference type="EMBL" id="CDQ39676.1"/>
    </source>
</evidence>
<dbReference type="Proteomes" id="UP000028875">
    <property type="component" value="Unassembled WGS sequence"/>
</dbReference>
<accession>A0A024QCK5</accession>
<keyword evidence="1" id="KW-0812">Transmembrane</keyword>
<evidence type="ECO:0008006" key="4">
    <source>
        <dbReference type="Google" id="ProtNLM"/>
    </source>
</evidence>
<keyword evidence="1" id="KW-0472">Membrane</keyword>
<proteinExistence type="predicted"/>